<dbReference type="Pfam" id="PF01008">
    <property type="entry name" value="IF-2B"/>
    <property type="match status" value="1"/>
</dbReference>
<dbReference type="RefSeq" id="WP_011752059.1">
    <property type="nucleotide sequence ID" value="NC_008698.1"/>
</dbReference>
<proteinExistence type="inferred from homology"/>
<keyword evidence="2 5" id="KW-0396">Initiation factor</keyword>
<comment type="similarity">
    <text evidence="1 4">Belongs to the eIF-2B alpha/beta/delta subunits family.</text>
</comment>
<evidence type="ECO:0000313" key="5">
    <source>
        <dbReference type="EMBL" id="ABL77794.1"/>
    </source>
</evidence>
<dbReference type="GeneID" id="4602153"/>
<name>A1RX64_THEPD</name>
<dbReference type="InterPro" id="IPR000649">
    <property type="entry name" value="IF-2B-related"/>
</dbReference>
<gene>
    <name evidence="5" type="ordered locus">Tpen_0385</name>
</gene>
<accession>A1RX64</accession>
<evidence type="ECO:0000256" key="1">
    <source>
        <dbReference type="ARBA" id="ARBA00007251"/>
    </source>
</evidence>
<dbReference type="GO" id="GO:0003743">
    <property type="term" value="F:translation initiation factor activity"/>
    <property type="evidence" value="ECO:0007669"/>
    <property type="project" value="UniProtKB-KW"/>
</dbReference>
<evidence type="ECO:0000256" key="2">
    <source>
        <dbReference type="ARBA" id="ARBA00022540"/>
    </source>
</evidence>
<keyword evidence="6" id="KW-1185">Reference proteome</keyword>
<dbReference type="GO" id="GO:0005085">
    <property type="term" value="F:guanyl-nucleotide exchange factor activity"/>
    <property type="evidence" value="ECO:0007669"/>
    <property type="project" value="TreeGrafter"/>
</dbReference>
<keyword evidence="3" id="KW-0648">Protein biosynthesis</keyword>
<dbReference type="EMBL" id="CP000505">
    <property type="protein sequence ID" value="ABL77794.1"/>
    <property type="molecule type" value="Genomic_DNA"/>
</dbReference>
<dbReference type="STRING" id="368408.Tpen_0385"/>
<evidence type="ECO:0000256" key="3">
    <source>
        <dbReference type="ARBA" id="ARBA00022917"/>
    </source>
</evidence>
<dbReference type="Proteomes" id="UP000000641">
    <property type="component" value="Chromosome"/>
</dbReference>
<evidence type="ECO:0000256" key="4">
    <source>
        <dbReference type="RuleBase" id="RU003814"/>
    </source>
</evidence>
<dbReference type="InterPro" id="IPR027363">
    <property type="entry name" value="M1Pi_N"/>
</dbReference>
<organism evidence="5 6">
    <name type="scientific">Thermofilum pendens (strain DSM 2475 / Hrk 5)</name>
    <dbReference type="NCBI Taxonomy" id="368408"/>
    <lineage>
        <taxon>Archaea</taxon>
        <taxon>Thermoproteota</taxon>
        <taxon>Thermoprotei</taxon>
        <taxon>Thermofilales</taxon>
        <taxon>Thermofilaceae</taxon>
        <taxon>Thermofilum</taxon>
    </lineage>
</organism>
<dbReference type="InterPro" id="IPR037171">
    <property type="entry name" value="NagB/RpiA_transferase-like"/>
</dbReference>
<dbReference type="PANTHER" id="PTHR45860:SF1">
    <property type="entry name" value="TRANSLATION INITIATION FACTOR EIF-2B SUBUNIT ALPHA"/>
    <property type="match status" value="1"/>
</dbReference>
<dbReference type="EnsemblBacteria" id="ABL77794">
    <property type="protein sequence ID" value="ABL77794"/>
    <property type="gene ID" value="Tpen_0385"/>
</dbReference>
<dbReference type="InterPro" id="IPR042529">
    <property type="entry name" value="IF_2B-like_C"/>
</dbReference>
<dbReference type="PANTHER" id="PTHR45860">
    <property type="entry name" value="TRANSLATION INITIATION FACTOR EIF-2B SUBUNIT ALPHA"/>
    <property type="match status" value="1"/>
</dbReference>
<dbReference type="eggNOG" id="arCOG01124">
    <property type="taxonomic scope" value="Archaea"/>
</dbReference>
<dbReference type="Gene3D" id="1.20.120.420">
    <property type="entry name" value="translation initiation factor eif-2b, domain 1"/>
    <property type="match status" value="1"/>
</dbReference>
<dbReference type="HOGENOM" id="CLU_016218_2_1_2"/>
<dbReference type="AlphaFoldDB" id="A1RX64"/>
<dbReference type="InterPro" id="IPR051501">
    <property type="entry name" value="eIF2B_alpha/beta/delta"/>
</dbReference>
<dbReference type="OrthoDB" id="27639at2157"/>
<evidence type="ECO:0000313" key="6">
    <source>
        <dbReference type="Proteomes" id="UP000000641"/>
    </source>
</evidence>
<sequence length="319" mass="35724">MFEEELEKISSGKIYSSTETVIYALDLLNTVVKQKDPSLFIEVTEKILRSRVTSAMLQNIMRIILGELVAAQPRSFVELGEAFQKQYERATSRLREDVERSASIASRRISNGDVLLTNSYSLFVKKTIEKALRDGKELKVYVTESRPTGEGVRFAAELADMGVDTYLIVDSAARFFMKEVDKVLFSSEAISANGAVVNKVGTSLIALAAHEARVRVYVVSSTLKFSPETIIGELVEIPEIEFTEYIPSGWENLRKLKPRSPLFDVTPPSYIDAIITEKGVIAPEFSIVMLRESFGWPLKVEKVENLLSRLKNMLVGEGR</sequence>
<dbReference type="KEGG" id="tpe:Tpen_0385"/>
<reference evidence="6" key="1">
    <citation type="journal article" date="2008" name="J. Bacteriol.">
        <title>Genome sequence of Thermofilum pendens reveals an exceptional loss of biosynthetic pathways without genome reduction.</title>
        <authorList>
            <person name="Anderson I."/>
            <person name="Rodriguez J."/>
            <person name="Susanti D."/>
            <person name="Porat I."/>
            <person name="Reich C."/>
            <person name="Ulrich L.E."/>
            <person name="Elkins J.G."/>
            <person name="Mavromatis K."/>
            <person name="Lykidis A."/>
            <person name="Kim E."/>
            <person name="Thompson L.S."/>
            <person name="Nolan M."/>
            <person name="Land M."/>
            <person name="Copeland A."/>
            <person name="Lapidus A."/>
            <person name="Lucas S."/>
            <person name="Detter C."/>
            <person name="Zhulin I.B."/>
            <person name="Olsen G.J."/>
            <person name="Whitman W."/>
            <person name="Mukhopadhyay B."/>
            <person name="Bristow J."/>
            <person name="Kyrpides N."/>
        </authorList>
    </citation>
    <scope>NUCLEOTIDE SEQUENCE [LARGE SCALE GENOMIC DNA]</scope>
    <source>
        <strain evidence="6">DSM 2475 / Hrk 5</strain>
    </source>
</reference>
<protein>
    <submittedName>
        <fullName evidence="5">Initiation factor 2B related</fullName>
    </submittedName>
</protein>
<dbReference type="SUPFAM" id="SSF100950">
    <property type="entry name" value="NagB/RpiA/CoA transferase-like"/>
    <property type="match status" value="1"/>
</dbReference>
<dbReference type="Gene3D" id="3.40.50.10470">
    <property type="entry name" value="Translation initiation factor eif-2b, domain 2"/>
    <property type="match status" value="1"/>
</dbReference>